<dbReference type="InterPro" id="IPR023286">
    <property type="entry name" value="ABATE_dom_sf"/>
</dbReference>
<reference evidence="2" key="1">
    <citation type="submission" date="2021-01" db="EMBL/GenBank/DDBJ databases">
        <title>Whole genome shotgun sequence of Actinocatenispora rupis NBRC 107355.</title>
        <authorList>
            <person name="Komaki H."/>
            <person name="Tamura T."/>
        </authorList>
    </citation>
    <scope>NUCLEOTIDE SEQUENCE</scope>
    <source>
        <strain evidence="2">NBRC 107355</strain>
    </source>
</reference>
<organism evidence="2 3">
    <name type="scientific">Actinocatenispora rupis</name>
    <dbReference type="NCBI Taxonomy" id="519421"/>
    <lineage>
        <taxon>Bacteria</taxon>
        <taxon>Bacillati</taxon>
        <taxon>Actinomycetota</taxon>
        <taxon>Actinomycetes</taxon>
        <taxon>Micromonosporales</taxon>
        <taxon>Micromonosporaceae</taxon>
        <taxon>Actinocatenispora</taxon>
    </lineage>
</organism>
<dbReference type="AlphaFoldDB" id="A0A8J3J5Z2"/>
<dbReference type="InterPro" id="IPR010852">
    <property type="entry name" value="ABATE"/>
</dbReference>
<proteinExistence type="predicted"/>
<evidence type="ECO:0000259" key="1">
    <source>
        <dbReference type="Pfam" id="PF11706"/>
    </source>
</evidence>
<dbReference type="PANTHER" id="PTHR35525">
    <property type="entry name" value="BLL6575 PROTEIN"/>
    <property type="match status" value="1"/>
</dbReference>
<evidence type="ECO:0000313" key="3">
    <source>
        <dbReference type="Proteomes" id="UP000612808"/>
    </source>
</evidence>
<gene>
    <name evidence="2" type="ORF">Aru02nite_62940</name>
</gene>
<protein>
    <recommendedName>
        <fullName evidence="1">Zinc finger CGNR domain-containing protein</fullName>
    </recommendedName>
</protein>
<evidence type="ECO:0000313" key="2">
    <source>
        <dbReference type="EMBL" id="GID15405.1"/>
    </source>
</evidence>
<dbReference type="PANTHER" id="PTHR35525:SF3">
    <property type="entry name" value="BLL6575 PROTEIN"/>
    <property type="match status" value="1"/>
</dbReference>
<dbReference type="Proteomes" id="UP000612808">
    <property type="component" value="Unassembled WGS sequence"/>
</dbReference>
<keyword evidence="3" id="KW-1185">Reference proteome</keyword>
<comment type="caution">
    <text evidence="2">The sequence shown here is derived from an EMBL/GenBank/DDBJ whole genome shotgun (WGS) entry which is preliminary data.</text>
</comment>
<sequence length="173" mass="18561">MIVEPMPLASLVTLVNEWGTRPREVAGEQTRPYPAVAGLDLGVPSGIDSDDRALTRLADRIYPVFAATGGRERTELLTALLRASGVRPVVHLADGRPAAGWSVTAPRYAIAAAATLALRDHLARYGGARLGTCAGRDCADVYVDASPTQDRRYCSVTCQNRARVAAYRARQRG</sequence>
<feature type="domain" description="Zinc finger CGNR" evidence="1">
    <location>
        <begin position="129"/>
        <end position="171"/>
    </location>
</feature>
<dbReference type="Pfam" id="PF11706">
    <property type="entry name" value="zf-CGNR"/>
    <property type="match status" value="1"/>
</dbReference>
<dbReference type="SUPFAM" id="SSF160904">
    <property type="entry name" value="Jann2411-like"/>
    <property type="match status" value="1"/>
</dbReference>
<accession>A0A8J3J5Z2</accession>
<name>A0A8J3J5Z2_9ACTN</name>
<dbReference type="EMBL" id="BOMB01000041">
    <property type="protein sequence ID" value="GID15405.1"/>
    <property type="molecule type" value="Genomic_DNA"/>
</dbReference>
<dbReference type="Gene3D" id="1.10.3300.10">
    <property type="entry name" value="Jann2411-like domain"/>
    <property type="match status" value="1"/>
</dbReference>
<dbReference type="InterPro" id="IPR021005">
    <property type="entry name" value="Znf_CGNR"/>
</dbReference>